<proteinExistence type="predicted"/>
<protein>
    <submittedName>
        <fullName evidence="2">Uncharacterized protein</fullName>
    </submittedName>
</protein>
<dbReference type="AlphaFoldDB" id="A0A7J3V078"/>
<keyword evidence="1" id="KW-0175">Coiled coil</keyword>
<organism evidence="2">
    <name type="scientific">Candidatus Methanosuratincola petrocarbonis</name>
    <name type="common">ex Vanwonterghem et al. 2016</name>
    <dbReference type="NCBI Taxonomy" id="1867261"/>
    <lineage>
        <taxon>Archaea</taxon>
        <taxon>Thermoproteota</taxon>
        <taxon>Methanosuratincolia</taxon>
        <taxon>Candidatus Methanomethylicales</taxon>
        <taxon>Candidatus Methanomethylicaceae</taxon>
        <taxon>Candidatus Methanosuratincola (ex Vanwonterghem et al. 2016)</taxon>
    </lineage>
</organism>
<feature type="coiled-coil region" evidence="1">
    <location>
        <begin position="219"/>
        <end position="404"/>
    </location>
</feature>
<reference evidence="2" key="1">
    <citation type="journal article" date="2020" name="mSystems">
        <title>Genome- and Community-Level Interaction Insights into Carbon Utilization and Element Cycling Functions of Hydrothermarchaeota in Hydrothermal Sediment.</title>
        <authorList>
            <person name="Zhou Z."/>
            <person name="Liu Y."/>
            <person name="Xu W."/>
            <person name="Pan J."/>
            <person name="Luo Z.H."/>
            <person name="Li M."/>
        </authorList>
    </citation>
    <scope>NUCLEOTIDE SEQUENCE [LARGE SCALE GENOMIC DNA]</scope>
    <source>
        <strain evidence="2">SpSt-1038</strain>
    </source>
</reference>
<dbReference type="Gene3D" id="1.10.287.1490">
    <property type="match status" value="1"/>
</dbReference>
<comment type="caution">
    <text evidence="2">The sequence shown here is derived from an EMBL/GenBank/DDBJ whole genome shotgun (WGS) entry which is preliminary data.</text>
</comment>
<name>A0A7J3V078_9CREN</name>
<dbReference type="EMBL" id="DRVT01000055">
    <property type="protein sequence ID" value="HHI49454.1"/>
    <property type="molecule type" value="Genomic_DNA"/>
</dbReference>
<gene>
    <name evidence="2" type="ORF">ENL91_04705</name>
</gene>
<evidence type="ECO:0000313" key="2">
    <source>
        <dbReference type="EMBL" id="HHI49454.1"/>
    </source>
</evidence>
<sequence length="547" mass="62658">MKAILTMNFAYVRSKDGTIRALSQDQCDVIAILEASDTLRKRWRSALKLFREERKKVDFIFKIYHPVYLVRLEGKIIAVDGMGVQERCINQDSIGDDMALSTKSVFRPVFGVDLCKWLAECEETTSETEEIRGGFALPPVITKEDAKRIAREVKSIHDLNLETVQKLENRISVMNEEYNKALLGLVEEEKSLLENYDKKISLKSAEIEGLETYSEMKMISELKANFDKKLESIKKQKAEIEQARHKTLKSISGLESEKAKLISLKNSLSSKISSLNLKLEKIHEEMQRLKPNRNDPKAVSQHLVDSEKTRREIDNLNRELESCVSKFNQISGEIAKMTDSLNDLDRQLANLNEKESLLPSKMEEEVNKVRNCFAGRRENLVKELMGLTEEKERALAEIRARERQERTKYNKELCRLQFLIAKAKEDLRALDSLMLQGEADAEWELEMMLILFYVYSIEGDLRIIEPQIHFAEGGKVVKSGGAGLVMGGCEHLQGNWDALSVLLFKARERFNLISIENRSRIISAAESLRSMRVINDFQLSYIRAVGD</sequence>
<evidence type="ECO:0000256" key="1">
    <source>
        <dbReference type="SAM" id="Coils"/>
    </source>
</evidence>
<accession>A0A7J3V078</accession>